<dbReference type="EMBL" id="MU069810">
    <property type="protein sequence ID" value="KAF5833450.1"/>
    <property type="molecule type" value="Genomic_DNA"/>
</dbReference>
<evidence type="ECO:0000256" key="1">
    <source>
        <dbReference type="ARBA" id="ARBA00008263"/>
    </source>
</evidence>
<keyword evidence="3 6" id="KW-0799">Topoisomerase</keyword>
<dbReference type="InterPro" id="IPR013758">
    <property type="entry name" value="Topo_IIA_A/C_ab"/>
</dbReference>
<dbReference type="InterPro" id="IPR006691">
    <property type="entry name" value="GyrA/parC_rep"/>
</dbReference>
<gene>
    <name evidence="9" type="ORF">DUNSADRAFT_10241</name>
</gene>
<proteinExistence type="inferred from homology"/>
<reference evidence="9" key="1">
    <citation type="submission" date="2017-08" db="EMBL/GenBank/DDBJ databases">
        <authorList>
            <person name="Polle J.E."/>
            <person name="Barry K."/>
            <person name="Cushman J."/>
            <person name="Schmutz J."/>
            <person name="Tran D."/>
            <person name="Hathwaick L.T."/>
            <person name="Yim W.C."/>
            <person name="Jenkins J."/>
            <person name="Mckie-Krisberg Z.M."/>
            <person name="Prochnik S."/>
            <person name="Lindquist E."/>
            <person name="Dockter R.B."/>
            <person name="Adam C."/>
            <person name="Molina H."/>
            <person name="Bunkerborg J."/>
            <person name="Jin E."/>
            <person name="Buchheim M."/>
            <person name="Magnuson J."/>
        </authorList>
    </citation>
    <scope>NUCLEOTIDE SEQUENCE</scope>
    <source>
        <strain evidence="9">CCAP 19/18</strain>
    </source>
</reference>
<name>A0ABQ7GFR5_DUNSA</name>
<evidence type="ECO:0000256" key="7">
    <source>
        <dbReference type="SAM" id="MobiDB-lite"/>
    </source>
</evidence>
<dbReference type="Proteomes" id="UP000815325">
    <property type="component" value="Unassembled WGS sequence"/>
</dbReference>
<sequence length="915" mass="96413">MQTISKGCASLLKPFASTAQGSASRHGANSMRAECTQPLGKERSLLCKPATCLPVPHPCSRQQNRRPLVSIAASRGSGGVGLADPPPEPFAEHIEERELHVEASESYLAYAMSVIVGRALPDVRDGLKPVHRRILWVLGKYHPHGDSAVYDALVRLAQDFSMRHPLIAGHGNFGSLDDDPPAAMRYTECRLQSLATDMLLTNLDEKVVKFIPTFDGSQDEPSVLPANIPHLLVNGTNGIAVGIATRIPPHNLLEVVAGLSAFIKNHDITNEELRQFVPGPDFPTGGVIGVGQGLVDAYGTGSGSVLLRAKVTVEDGEDGALSGTSKSRTRSRRSTATNIVISEVPFQTSKAELVVKIAELVEAKTLEGVVDVRDESDRQGLRVVVELKPGVSSDVVLAGLYKHTRLESRVACNMVALMDGTPKQLALRDFFKHFLAFRCDILMKRAQNQLGKAQERLHLVSGFLAAMARLDDVVQLIREAKDTAAARTALMNDIQLSVTQADATLALPLRRLTSMERTALEGELKQVSARSSFCGCYAGKLGAGLREGDCLTQVVRTTEGNRVLVVTSTGHAFSIPAAAIPPPSRSGYGSAIAQVLNTASSVPMVALVPLEPQPPSSDATTAGPSSAPASPKAAPASQAASKADEHEASISGDDGVGGVNSEMSEGGEGEGHGALETAAEEQFLLLLTQGGRIKRTPLTSNYYKTTKSGLSVMKVDSETDPVGWATSCGLYDIVLLASSSGRLLSFPVSQIPQVNRQGGSVKGMKLQDGHRVVGMTLVPASAYPSSPSPPGAIGHRLSVLLVTAGGKGKRVPLHDLRTGSRGTMGSSCIKLNTKGTAGDSLAAVGLVSPDDEVLLGSVRGKIMRLQANSVEVASPKNSPRVLMDLHDGDSVQTIAVIPTGNKARDSTPSGSSSDQ</sequence>
<feature type="region of interest" description="Disordered" evidence="7">
    <location>
        <begin position="608"/>
        <end position="672"/>
    </location>
</feature>
<evidence type="ECO:0000256" key="4">
    <source>
        <dbReference type="ARBA" id="ARBA00023125"/>
    </source>
</evidence>
<dbReference type="Gene3D" id="3.30.1360.40">
    <property type="match status" value="1"/>
</dbReference>
<dbReference type="InterPro" id="IPR002205">
    <property type="entry name" value="Topo_IIA_dom_A"/>
</dbReference>
<evidence type="ECO:0000256" key="2">
    <source>
        <dbReference type="ARBA" id="ARBA00012895"/>
    </source>
</evidence>
<dbReference type="EC" id="5.6.2.2" evidence="2"/>
<dbReference type="SUPFAM" id="SSF56719">
    <property type="entry name" value="Type II DNA topoisomerase"/>
    <property type="match status" value="1"/>
</dbReference>
<accession>A0ABQ7GFR5</accession>
<evidence type="ECO:0000256" key="3">
    <source>
        <dbReference type="ARBA" id="ARBA00023029"/>
    </source>
</evidence>
<dbReference type="InterPro" id="IPR013760">
    <property type="entry name" value="Topo_IIA-like_dom_sf"/>
</dbReference>
<dbReference type="Gene3D" id="2.120.10.90">
    <property type="entry name" value="DNA gyrase/topoisomerase IV, subunit A, C-terminal"/>
    <property type="match status" value="1"/>
</dbReference>
<dbReference type="PROSITE" id="PS52040">
    <property type="entry name" value="TOPO_IIA"/>
    <property type="match status" value="1"/>
</dbReference>
<evidence type="ECO:0000256" key="5">
    <source>
        <dbReference type="ARBA" id="ARBA00023235"/>
    </source>
</evidence>
<evidence type="ECO:0000313" key="10">
    <source>
        <dbReference type="Proteomes" id="UP000815325"/>
    </source>
</evidence>
<dbReference type="Gene3D" id="3.90.199.10">
    <property type="entry name" value="Topoisomerase II, domain 5"/>
    <property type="match status" value="2"/>
</dbReference>
<dbReference type="Pfam" id="PF00521">
    <property type="entry name" value="DNA_topoisoIV"/>
    <property type="match status" value="1"/>
</dbReference>
<comment type="caution">
    <text evidence="9">The sequence shown here is derived from an EMBL/GenBank/DDBJ whole genome shotgun (WGS) entry which is preliminary data.</text>
</comment>
<evidence type="ECO:0000313" key="9">
    <source>
        <dbReference type="EMBL" id="KAF5833450.1"/>
    </source>
</evidence>
<dbReference type="PANTHER" id="PTHR43493">
    <property type="entry name" value="DNA GYRASE/TOPOISOMERASE SUBUNIT A"/>
    <property type="match status" value="1"/>
</dbReference>
<comment type="similarity">
    <text evidence="1">Belongs to the type II topoisomerase GyrA/ParC subunit family.</text>
</comment>
<evidence type="ECO:0000259" key="8">
    <source>
        <dbReference type="PROSITE" id="PS52040"/>
    </source>
</evidence>
<feature type="active site" description="O-(5'-phospho-DNA)-tyrosine intermediate" evidence="6">
    <location>
        <position position="186"/>
    </location>
</feature>
<dbReference type="PANTHER" id="PTHR43493:SF5">
    <property type="entry name" value="DNA GYRASE SUBUNIT A, CHLOROPLASTIC_MITOCHONDRIAL"/>
    <property type="match status" value="1"/>
</dbReference>
<feature type="compositionally biased region" description="Low complexity" evidence="7">
    <location>
        <begin position="616"/>
        <end position="641"/>
    </location>
</feature>
<evidence type="ECO:0000256" key="6">
    <source>
        <dbReference type="PROSITE-ProRule" id="PRU01384"/>
    </source>
</evidence>
<comment type="catalytic activity">
    <reaction evidence="6">
        <text>ATP-dependent breakage, passage and rejoining of double-stranded DNA.</text>
        <dbReference type="EC" id="5.6.2.2"/>
    </reaction>
</comment>
<keyword evidence="5 6" id="KW-0413">Isomerase</keyword>
<feature type="domain" description="Topo IIA-type catalytic" evidence="8">
    <location>
        <begin position="94"/>
        <end position="550"/>
    </location>
</feature>
<dbReference type="SUPFAM" id="SSF101904">
    <property type="entry name" value="GyrA/ParC C-terminal domain-like"/>
    <property type="match status" value="2"/>
</dbReference>
<dbReference type="CDD" id="cd00187">
    <property type="entry name" value="TOP4c"/>
    <property type="match status" value="1"/>
</dbReference>
<protein>
    <recommendedName>
        <fullName evidence="2">DNA topoisomerase (ATP-hydrolyzing)</fullName>
        <ecNumber evidence="2">5.6.2.2</ecNumber>
    </recommendedName>
</protein>
<dbReference type="Gene3D" id="1.10.268.10">
    <property type="entry name" value="Topoisomerase, domain 3"/>
    <property type="match status" value="1"/>
</dbReference>
<organism evidence="9 10">
    <name type="scientific">Dunaliella salina</name>
    <name type="common">Green alga</name>
    <name type="synonym">Protococcus salinus</name>
    <dbReference type="NCBI Taxonomy" id="3046"/>
    <lineage>
        <taxon>Eukaryota</taxon>
        <taxon>Viridiplantae</taxon>
        <taxon>Chlorophyta</taxon>
        <taxon>core chlorophytes</taxon>
        <taxon>Chlorophyceae</taxon>
        <taxon>CS clade</taxon>
        <taxon>Chlamydomonadales</taxon>
        <taxon>Dunaliellaceae</taxon>
        <taxon>Dunaliella</taxon>
    </lineage>
</organism>
<keyword evidence="10" id="KW-1185">Reference proteome</keyword>
<dbReference type="InterPro" id="IPR013757">
    <property type="entry name" value="Topo_IIA_A_a_sf"/>
</dbReference>
<dbReference type="SMART" id="SM00434">
    <property type="entry name" value="TOP4c"/>
    <property type="match status" value="1"/>
</dbReference>
<keyword evidence="4 6" id="KW-0238">DNA-binding</keyword>
<dbReference type="InterPro" id="IPR035516">
    <property type="entry name" value="Gyrase/topoIV_suA_C"/>
</dbReference>
<dbReference type="InterPro" id="IPR050220">
    <property type="entry name" value="Type_II_DNA_Topoisomerases"/>
</dbReference>
<dbReference type="Pfam" id="PF03989">
    <property type="entry name" value="DNA_gyraseA_C"/>
    <property type="match status" value="4"/>
</dbReference>